<dbReference type="KEGG" id="apac:S7S_06780"/>
<dbReference type="Proteomes" id="UP000006764">
    <property type="component" value="Chromosome"/>
</dbReference>
<protein>
    <submittedName>
        <fullName evidence="2">Uncharacterized protein</fullName>
    </submittedName>
</protein>
<evidence type="ECO:0000256" key="1">
    <source>
        <dbReference type="SAM" id="SignalP"/>
    </source>
</evidence>
<accession>A0A0B4XN86</accession>
<dbReference type="EMBL" id="CP004387">
    <property type="protein sequence ID" value="AJD47772.1"/>
    <property type="molecule type" value="Genomic_DNA"/>
</dbReference>
<reference evidence="2 3" key="1">
    <citation type="journal article" date="2012" name="J. Bacteriol.">
        <title>Genome sequence of an alkane-degrading bacterium, Alcanivorax pacificus type strain W11-5, isolated from deep sea sediment.</title>
        <authorList>
            <person name="Lai Q."/>
            <person name="Shao Z."/>
        </authorList>
    </citation>
    <scope>NUCLEOTIDE SEQUENCE [LARGE SCALE GENOMIC DNA]</scope>
    <source>
        <strain evidence="2 3">W11-5</strain>
    </source>
</reference>
<name>A0A0B4XN86_9GAMM</name>
<dbReference type="AlphaFoldDB" id="A0A0B4XN86"/>
<dbReference type="HOGENOM" id="CLU_1754970_0_0_6"/>
<dbReference type="STRING" id="391936.S7S_06780"/>
<keyword evidence="1" id="KW-0732">Signal</keyword>
<feature type="signal peptide" evidence="1">
    <location>
        <begin position="1"/>
        <end position="23"/>
    </location>
</feature>
<evidence type="ECO:0000313" key="2">
    <source>
        <dbReference type="EMBL" id="AJD47772.1"/>
    </source>
</evidence>
<sequence>MNRFPRLVLTTLLCAVAATAAHADVHPVLGRALCLAAAQDSALGPQVEVLLDRGVLDYADVPQVLNLPCEAGRNLMQTIVSGLHAENLEYVVIDLGLDPDAPLLEMAGERLTLQQFLQHSVVAGEPAVQRFARDYLRDFRDAEFNPNLVVSALMPHR</sequence>
<proteinExistence type="predicted"/>
<organism evidence="2 3">
    <name type="scientific">Isoalcanivorax pacificus W11-5</name>
    <dbReference type="NCBI Taxonomy" id="391936"/>
    <lineage>
        <taxon>Bacteria</taxon>
        <taxon>Pseudomonadati</taxon>
        <taxon>Pseudomonadota</taxon>
        <taxon>Gammaproteobacteria</taxon>
        <taxon>Oceanospirillales</taxon>
        <taxon>Alcanivoracaceae</taxon>
        <taxon>Isoalcanivorax</taxon>
    </lineage>
</organism>
<feature type="chain" id="PRO_5002097328" evidence="1">
    <location>
        <begin position="24"/>
        <end position="157"/>
    </location>
</feature>
<dbReference type="RefSeq" id="WP_008738874.1">
    <property type="nucleotide sequence ID" value="NZ_CP004387.1"/>
</dbReference>
<keyword evidence="3" id="KW-1185">Reference proteome</keyword>
<gene>
    <name evidence="2" type="ORF">S7S_06780</name>
</gene>
<evidence type="ECO:0000313" key="3">
    <source>
        <dbReference type="Proteomes" id="UP000006764"/>
    </source>
</evidence>
<dbReference type="OrthoDB" id="6077139at2"/>